<keyword evidence="2" id="KW-1185">Reference proteome</keyword>
<accession>A0AAV7MYM2</accession>
<name>A0AAV7MYM2_PLEWA</name>
<evidence type="ECO:0000313" key="1">
    <source>
        <dbReference type="EMBL" id="KAJ1108846.1"/>
    </source>
</evidence>
<protein>
    <submittedName>
        <fullName evidence="1">Uncharacterized protein</fullName>
    </submittedName>
</protein>
<comment type="caution">
    <text evidence="1">The sequence shown here is derived from an EMBL/GenBank/DDBJ whole genome shotgun (WGS) entry which is preliminary data.</text>
</comment>
<dbReference type="AlphaFoldDB" id="A0AAV7MYM2"/>
<proteinExistence type="predicted"/>
<dbReference type="EMBL" id="JANPWB010000013">
    <property type="protein sequence ID" value="KAJ1108846.1"/>
    <property type="molecule type" value="Genomic_DNA"/>
</dbReference>
<reference evidence="1" key="1">
    <citation type="journal article" date="2022" name="bioRxiv">
        <title>Sequencing and chromosome-scale assembly of the giantPleurodeles waltlgenome.</title>
        <authorList>
            <person name="Brown T."/>
            <person name="Elewa A."/>
            <person name="Iarovenko S."/>
            <person name="Subramanian E."/>
            <person name="Araus A.J."/>
            <person name="Petzold A."/>
            <person name="Susuki M."/>
            <person name="Suzuki K.-i.T."/>
            <person name="Hayashi T."/>
            <person name="Toyoda A."/>
            <person name="Oliveira C."/>
            <person name="Osipova E."/>
            <person name="Leigh N.D."/>
            <person name="Simon A."/>
            <person name="Yun M.H."/>
        </authorList>
    </citation>
    <scope>NUCLEOTIDE SEQUENCE</scope>
    <source>
        <strain evidence="1">20211129_DDA</strain>
        <tissue evidence="1">Liver</tissue>
    </source>
</reference>
<organism evidence="1 2">
    <name type="scientific">Pleurodeles waltl</name>
    <name type="common">Iberian ribbed newt</name>
    <dbReference type="NCBI Taxonomy" id="8319"/>
    <lineage>
        <taxon>Eukaryota</taxon>
        <taxon>Metazoa</taxon>
        <taxon>Chordata</taxon>
        <taxon>Craniata</taxon>
        <taxon>Vertebrata</taxon>
        <taxon>Euteleostomi</taxon>
        <taxon>Amphibia</taxon>
        <taxon>Batrachia</taxon>
        <taxon>Caudata</taxon>
        <taxon>Salamandroidea</taxon>
        <taxon>Salamandridae</taxon>
        <taxon>Pleurodelinae</taxon>
        <taxon>Pleurodeles</taxon>
    </lineage>
</organism>
<gene>
    <name evidence="1" type="ORF">NDU88_006216</name>
</gene>
<dbReference type="Proteomes" id="UP001066276">
    <property type="component" value="Chromosome 9"/>
</dbReference>
<evidence type="ECO:0000313" key="2">
    <source>
        <dbReference type="Proteomes" id="UP001066276"/>
    </source>
</evidence>
<sequence>MYDSWALRSPFSVSLRRVGRGRSGCGLTFLAASVPQSGARAADRPSCLRRPRSSCLYLSCILLPTTP</sequence>